<dbReference type="InterPro" id="IPR045222">
    <property type="entry name" value="Rpb4-like"/>
</dbReference>
<comment type="similarity">
    <text evidence="3">Belongs to the eukaryotic RPB4 RNA polymerase subunit family.</text>
</comment>
<keyword evidence="2" id="KW-0539">Nucleus</keyword>
<proteinExistence type="inferred from homology"/>
<evidence type="ECO:0000313" key="5">
    <source>
        <dbReference type="EMBL" id="GJQ09157.1"/>
    </source>
</evidence>
<evidence type="ECO:0000256" key="3">
    <source>
        <dbReference type="ARBA" id="ARBA00025724"/>
    </source>
</evidence>
<dbReference type="PANTHER" id="PTHR21297">
    <property type="entry name" value="DNA-DIRECTED RNA POLYMERASE II"/>
    <property type="match status" value="1"/>
</dbReference>
<dbReference type="EMBL" id="BQMJ01000007">
    <property type="protein sequence ID" value="GJQ09157.1"/>
    <property type="molecule type" value="Genomic_DNA"/>
</dbReference>
<evidence type="ECO:0000259" key="4">
    <source>
        <dbReference type="SMART" id="SM00657"/>
    </source>
</evidence>
<dbReference type="InterPro" id="IPR005574">
    <property type="entry name" value="Rpb4/RPC9"/>
</dbReference>
<dbReference type="InterPro" id="IPR038324">
    <property type="entry name" value="Rpb4/RPC9_sf"/>
</dbReference>
<dbReference type="Gene3D" id="1.20.1250.40">
    <property type="match status" value="1"/>
</dbReference>
<comment type="caution">
    <text evidence="5">The sequence shown here is derived from an EMBL/GenBank/DDBJ whole genome shotgun (WGS) entry which is preliminary data.</text>
</comment>
<dbReference type="InterPro" id="IPR010997">
    <property type="entry name" value="HRDC-like_sf"/>
</dbReference>
<dbReference type="Pfam" id="PF03874">
    <property type="entry name" value="RNA_pol_Rpb4"/>
    <property type="match status" value="1"/>
</dbReference>
<dbReference type="GO" id="GO:0000166">
    <property type="term" value="F:nucleotide binding"/>
    <property type="evidence" value="ECO:0007669"/>
    <property type="project" value="InterPro"/>
</dbReference>
<dbReference type="OrthoDB" id="1829at2759"/>
<reference evidence="5" key="2">
    <citation type="submission" date="2022-01" db="EMBL/GenBank/DDBJ databases">
        <authorList>
            <person name="Hirooka S."/>
            <person name="Miyagishima S.Y."/>
        </authorList>
    </citation>
    <scope>NUCLEOTIDE SEQUENCE</scope>
    <source>
        <strain evidence="5">NBRC 102759</strain>
    </source>
</reference>
<dbReference type="GO" id="GO:0030880">
    <property type="term" value="C:RNA polymerase complex"/>
    <property type="evidence" value="ECO:0007669"/>
    <property type="project" value="InterPro"/>
</dbReference>
<protein>
    <recommendedName>
        <fullName evidence="4">RNA polymerase Rpb4/RPC9 core domain-containing protein</fullName>
    </recommendedName>
</protein>
<dbReference type="SMART" id="SM00657">
    <property type="entry name" value="RPOL4c"/>
    <property type="match status" value="1"/>
</dbReference>
<name>A0A9C7UNB0_9RHOD</name>
<evidence type="ECO:0000313" key="6">
    <source>
        <dbReference type="Proteomes" id="UP001061958"/>
    </source>
</evidence>
<keyword evidence="6" id="KW-1185">Reference proteome</keyword>
<evidence type="ECO:0000256" key="2">
    <source>
        <dbReference type="ARBA" id="ARBA00023242"/>
    </source>
</evidence>
<comment type="subcellular location">
    <subcellularLocation>
        <location evidence="1">Nucleus</location>
    </subcellularLocation>
</comment>
<dbReference type="Proteomes" id="UP001061958">
    <property type="component" value="Unassembled WGS sequence"/>
</dbReference>
<organism evidence="5 6">
    <name type="scientific">Galdieria partita</name>
    <dbReference type="NCBI Taxonomy" id="83374"/>
    <lineage>
        <taxon>Eukaryota</taxon>
        <taxon>Rhodophyta</taxon>
        <taxon>Bangiophyceae</taxon>
        <taxon>Galdieriales</taxon>
        <taxon>Galdieriaceae</taxon>
        <taxon>Galdieria</taxon>
    </lineage>
</organism>
<dbReference type="InterPro" id="IPR006590">
    <property type="entry name" value="RNA_pol_Rpb4/RPC9_core"/>
</dbReference>
<reference evidence="5" key="1">
    <citation type="journal article" date="2022" name="Proc. Natl. Acad. Sci. U.S.A.">
        <title>Life cycle and functional genomics of the unicellular red alga Galdieria for elucidating algal and plant evolution and industrial use.</title>
        <authorList>
            <person name="Hirooka S."/>
            <person name="Itabashi T."/>
            <person name="Ichinose T.M."/>
            <person name="Onuma R."/>
            <person name="Fujiwara T."/>
            <person name="Yamashita S."/>
            <person name="Jong L.W."/>
            <person name="Tomita R."/>
            <person name="Iwane A.H."/>
            <person name="Miyagishima S.Y."/>
        </authorList>
    </citation>
    <scope>NUCLEOTIDE SEQUENCE</scope>
    <source>
        <strain evidence="5">NBRC 102759</strain>
    </source>
</reference>
<accession>A0A9C7UNB0</accession>
<feature type="domain" description="RNA polymerase Rpb4/RPC9 core" evidence="4">
    <location>
        <begin position="35"/>
        <end position="154"/>
    </location>
</feature>
<dbReference type="GO" id="GO:0006352">
    <property type="term" value="P:DNA-templated transcription initiation"/>
    <property type="evidence" value="ECO:0007669"/>
    <property type="project" value="InterPro"/>
</dbReference>
<sequence>MVVETMLNRSRVPSGLRSVQLVPELEDATTLQLGEDFSSEKAQPLTISEVSILLSRKRDMMRELEGPRAEEFSSVFKKFLEYVERFDRYKGLEAATNVRSLLQRYESLDPFEMACLANLCPADAEEDKTIIPSLKHKIDDSSLNQLLQDLASFTH</sequence>
<dbReference type="SUPFAM" id="SSF47819">
    <property type="entry name" value="HRDC-like"/>
    <property type="match status" value="1"/>
</dbReference>
<dbReference type="AlphaFoldDB" id="A0A9C7UNB0"/>
<evidence type="ECO:0000256" key="1">
    <source>
        <dbReference type="ARBA" id="ARBA00004123"/>
    </source>
</evidence>
<gene>
    <name evidence="5" type="ORF">GpartN1_g948.t1</name>
</gene>
<dbReference type="GO" id="GO:0005634">
    <property type="term" value="C:nucleus"/>
    <property type="evidence" value="ECO:0007669"/>
    <property type="project" value="UniProtKB-SubCell"/>
</dbReference>